<organism evidence="2 3">
    <name type="scientific">Drechslerella stenobrocha 248</name>
    <dbReference type="NCBI Taxonomy" id="1043628"/>
    <lineage>
        <taxon>Eukaryota</taxon>
        <taxon>Fungi</taxon>
        <taxon>Dikarya</taxon>
        <taxon>Ascomycota</taxon>
        <taxon>Pezizomycotina</taxon>
        <taxon>Orbiliomycetes</taxon>
        <taxon>Orbiliales</taxon>
        <taxon>Orbiliaceae</taxon>
        <taxon>Drechslerella</taxon>
    </lineage>
</organism>
<dbReference type="GO" id="GO:0004623">
    <property type="term" value="F:phospholipase A2 activity"/>
    <property type="evidence" value="ECO:0007669"/>
    <property type="project" value="TreeGrafter"/>
</dbReference>
<proteinExistence type="inferred from homology"/>
<dbReference type="InterPro" id="IPR029058">
    <property type="entry name" value="AB_hydrolase_fold"/>
</dbReference>
<dbReference type="HOGENOM" id="CLU_1970528_0_0_1"/>
<comment type="similarity">
    <text evidence="1">Belongs to the peptidase S33 family. ABHD4/ABHD5 subfamily.</text>
</comment>
<dbReference type="GO" id="GO:0055088">
    <property type="term" value="P:lipid homeostasis"/>
    <property type="evidence" value="ECO:0007669"/>
    <property type="project" value="TreeGrafter"/>
</dbReference>
<evidence type="ECO:0008006" key="4">
    <source>
        <dbReference type="Google" id="ProtNLM"/>
    </source>
</evidence>
<protein>
    <recommendedName>
        <fullName evidence="4">AB hydrolase-1 domain-containing protein</fullName>
    </recommendedName>
</protein>
<sequence length="127" mass="14373">MVSPFSLVRWGGPLGPRFVSGWTSRRVSLPEAEAEALHLYSYQVFKQKGSGEYALTYLLAPEVVFMYGDSDWMDAKAGKAAADAMQRSGGRSRFRIVSNAGHHLYLDNYEEFNRYVDRVLADVERET</sequence>
<dbReference type="GO" id="GO:0042171">
    <property type="term" value="F:lysophosphatidic acid acyltransferase activity"/>
    <property type="evidence" value="ECO:0007669"/>
    <property type="project" value="TreeGrafter"/>
</dbReference>
<dbReference type="GO" id="GO:0035965">
    <property type="term" value="P:cardiolipin acyl-chain remodeling"/>
    <property type="evidence" value="ECO:0007669"/>
    <property type="project" value="TreeGrafter"/>
</dbReference>
<dbReference type="SUPFAM" id="SSF53474">
    <property type="entry name" value="alpha/beta-Hydrolases"/>
    <property type="match status" value="1"/>
</dbReference>
<keyword evidence="3" id="KW-1185">Reference proteome</keyword>
<dbReference type="GO" id="GO:0005743">
    <property type="term" value="C:mitochondrial inner membrane"/>
    <property type="evidence" value="ECO:0007669"/>
    <property type="project" value="TreeGrafter"/>
</dbReference>
<dbReference type="OrthoDB" id="7457040at2759"/>
<dbReference type="Gene3D" id="3.40.50.1820">
    <property type="entry name" value="alpha/beta hydrolase"/>
    <property type="match status" value="1"/>
</dbReference>
<dbReference type="GO" id="GO:0006654">
    <property type="term" value="P:phosphatidic acid biosynthetic process"/>
    <property type="evidence" value="ECO:0007669"/>
    <property type="project" value="TreeGrafter"/>
</dbReference>
<dbReference type="AlphaFoldDB" id="W7HI23"/>
<name>W7HI23_9PEZI</name>
<dbReference type="PANTHER" id="PTHR42886">
    <property type="entry name" value="RE40534P-RELATED"/>
    <property type="match status" value="1"/>
</dbReference>
<accession>W7HI23</accession>
<dbReference type="EMBL" id="KI966459">
    <property type="protein sequence ID" value="EWC43496.1"/>
    <property type="molecule type" value="Genomic_DNA"/>
</dbReference>
<dbReference type="PANTHER" id="PTHR42886:SF29">
    <property type="entry name" value="PUMMELIG, ISOFORM A"/>
    <property type="match status" value="1"/>
</dbReference>
<evidence type="ECO:0000313" key="3">
    <source>
        <dbReference type="Proteomes" id="UP000024837"/>
    </source>
</evidence>
<evidence type="ECO:0000256" key="1">
    <source>
        <dbReference type="ARBA" id="ARBA00038097"/>
    </source>
</evidence>
<gene>
    <name evidence="2" type="ORF">DRE_07496</name>
</gene>
<dbReference type="Proteomes" id="UP000024837">
    <property type="component" value="Unassembled WGS sequence"/>
</dbReference>
<evidence type="ECO:0000313" key="2">
    <source>
        <dbReference type="EMBL" id="EWC43496.1"/>
    </source>
</evidence>
<reference evidence="2 3" key="1">
    <citation type="submission" date="2013-05" db="EMBL/GenBank/DDBJ databases">
        <title>Drechslerella stenobrocha genome reveals carnivorous origination and mechanical trapping mechanism of predatory fungi.</title>
        <authorList>
            <person name="Liu X."/>
            <person name="Zhang W."/>
            <person name="Liu K."/>
        </authorList>
    </citation>
    <scope>NUCLEOTIDE SEQUENCE [LARGE SCALE GENOMIC DNA]</scope>
    <source>
        <strain evidence="2 3">248</strain>
    </source>
</reference>